<dbReference type="Proteomes" id="UP000658131">
    <property type="component" value="Unassembled WGS sequence"/>
</dbReference>
<dbReference type="InterPro" id="IPR010158">
    <property type="entry name" value="Amidase_Cbmase"/>
</dbReference>
<dbReference type="SUPFAM" id="SSF55031">
    <property type="entry name" value="Bacterial exopeptidase dimerisation domain"/>
    <property type="match status" value="1"/>
</dbReference>
<dbReference type="NCBIfam" id="TIGR01879">
    <property type="entry name" value="hydantase"/>
    <property type="match status" value="1"/>
</dbReference>
<dbReference type="RefSeq" id="WP_262399280.1">
    <property type="nucleotide sequence ID" value="NZ_JACRTB010000006.1"/>
</dbReference>
<dbReference type="PANTHER" id="PTHR32494">
    <property type="entry name" value="ALLANTOATE DEIMINASE-RELATED"/>
    <property type="match status" value="1"/>
</dbReference>
<name>A0ABR7NGY3_9FIRM</name>
<gene>
    <name evidence="4" type="ORF">H8717_04420</name>
</gene>
<dbReference type="SUPFAM" id="SSF53187">
    <property type="entry name" value="Zn-dependent exopeptidases"/>
    <property type="match status" value="1"/>
</dbReference>
<organism evidence="4 5">
    <name type="scientific">Yanshouia hominis</name>
    <dbReference type="NCBI Taxonomy" id="2763673"/>
    <lineage>
        <taxon>Bacteria</taxon>
        <taxon>Bacillati</taxon>
        <taxon>Bacillota</taxon>
        <taxon>Clostridia</taxon>
        <taxon>Eubacteriales</taxon>
        <taxon>Oscillospiraceae</taxon>
        <taxon>Yanshouia</taxon>
    </lineage>
</organism>
<evidence type="ECO:0000259" key="3">
    <source>
        <dbReference type="Pfam" id="PF07687"/>
    </source>
</evidence>
<dbReference type="InterPro" id="IPR002933">
    <property type="entry name" value="Peptidase_M20"/>
</dbReference>
<dbReference type="CDD" id="cd03884">
    <property type="entry name" value="M20_bAS"/>
    <property type="match status" value="1"/>
</dbReference>
<evidence type="ECO:0000313" key="5">
    <source>
        <dbReference type="Proteomes" id="UP000658131"/>
    </source>
</evidence>
<dbReference type="Pfam" id="PF07687">
    <property type="entry name" value="M20_dimer"/>
    <property type="match status" value="1"/>
</dbReference>
<dbReference type="InterPro" id="IPR011650">
    <property type="entry name" value="Peptidase_M20_dimer"/>
</dbReference>
<dbReference type="PANTHER" id="PTHR32494:SF5">
    <property type="entry name" value="ALLANTOATE AMIDOHYDROLASE"/>
    <property type="match status" value="1"/>
</dbReference>
<feature type="domain" description="Peptidase M20 dimerisation" evidence="3">
    <location>
        <begin position="217"/>
        <end position="310"/>
    </location>
</feature>
<dbReference type="Gene3D" id="3.40.630.10">
    <property type="entry name" value="Zn peptidases"/>
    <property type="match status" value="1"/>
</dbReference>
<comment type="similarity">
    <text evidence="1">Belongs to the peptidase M20 family.</text>
</comment>
<protein>
    <submittedName>
        <fullName evidence="4">Zn-dependent hydrolase</fullName>
    </submittedName>
</protein>
<sequence length="413" mass="45223">MKLDTAEFLEVFERIASIGATPDGGCERLSMSPEDIEARALLTGLLEEEGFAVWREPTGSIWARLEGEDPSLAPVLVGSHIDTVRNAGKYDGLLGVMLGYWAMRQIRREKIPHRRPIELVVFPTEESARFNYPTVGSKLLAGRVGPDKLRECIDAGGVSLYDALRAQGLDPDDTEPGRRRLREAFCFAELHIEQGPSLESRRTPIGIVEAIAAPTRLTVEITGEYAHSGACPMHLRRDALAAAAELILAVEKIGRFESVNHSVAAVTRCRLVNESMNVIPGHAVLGIDIRGIDQDSIDRCVEGVRRSLRKICSTRGVRGGVEVVSKDSPVQMSPTMMHAIRKCCEHCRLPYHLMPSGAGHDAMNVAPLTDTGMIFIPCKNGVSHNPAESVEPSDIEAGYQVLSELLLDRAKHR</sequence>
<evidence type="ECO:0000256" key="1">
    <source>
        <dbReference type="ARBA" id="ARBA00006153"/>
    </source>
</evidence>
<dbReference type="GO" id="GO:0016787">
    <property type="term" value="F:hydrolase activity"/>
    <property type="evidence" value="ECO:0007669"/>
    <property type="project" value="UniProtKB-KW"/>
</dbReference>
<keyword evidence="5" id="KW-1185">Reference proteome</keyword>
<dbReference type="PIRSF" id="PIRSF001235">
    <property type="entry name" value="Amidase_carbamoylase"/>
    <property type="match status" value="1"/>
</dbReference>
<comment type="caution">
    <text evidence="4">The sequence shown here is derived from an EMBL/GenBank/DDBJ whole genome shotgun (WGS) entry which is preliminary data.</text>
</comment>
<proteinExistence type="inferred from homology"/>
<dbReference type="Gene3D" id="3.30.70.360">
    <property type="match status" value="1"/>
</dbReference>
<dbReference type="Pfam" id="PF01546">
    <property type="entry name" value="Peptidase_M20"/>
    <property type="match status" value="1"/>
</dbReference>
<accession>A0ABR7NGY3</accession>
<dbReference type="EMBL" id="JACRTB010000006">
    <property type="protein sequence ID" value="MBC8575657.1"/>
    <property type="molecule type" value="Genomic_DNA"/>
</dbReference>
<dbReference type="NCBIfam" id="NF006771">
    <property type="entry name" value="PRK09290.1-5"/>
    <property type="match status" value="1"/>
</dbReference>
<reference evidence="4 5" key="1">
    <citation type="submission" date="2020-08" db="EMBL/GenBank/DDBJ databases">
        <title>Genome public.</title>
        <authorList>
            <person name="Liu C."/>
            <person name="Sun Q."/>
        </authorList>
    </citation>
    <scope>NUCLEOTIDE SEQUENCE [LARGE SCALE GENOMIC DNA]</scope>
    <source>
        <strain evidence="4 5">BX1</strain>
    </source>
</reference>
<keyword evidence="2 4" id="KW-0378">Hydrolase</keyword>
<evidence type="ECO:0000256" key="2">
    <source>
        <dbReference type="ARBA" id="ARBA00022801"/>
    </source>
</evidence>
<evidence type="ECO:0000313" key="4">
    <source>
        <dbReference type="EMBL" id="MBC8575657.1"/>
    </source>
</evidence>
<dbReference type="InterPro" id="IPR036264">
    <property type="entry name" value="Bact_exopeptidase_dim_dom"/>
</dbReference>